<dbReference type="GO" id="GO:0050660">
    <property type="term" value="F:flavin adenine dinucleotide binding"/>
    <property type="evidence" value="ECO:0007669"/>
    <property type="project" value="TreeGrafter"/>
</dbReference>
<dbReference type="Pfam" id="PF07992">
    <property type="entry name" value="Pyr_redox_2"/>
    <property type="match status" value="1"/>
</dbReference>
<dbReference type="Proteomes" id="UP001319921">
    <property type="component" value="Chromosome"/>
</dbReference>
<keyword evidence="4" id="KW-0520">NAD</keyword>
<dbReference type="SUPFAM" id="SSF55424">
    <property type="entry name" value="FAD/NAD-linked reductases, dimerisation (C-terminal) domain"/>
    <property type="match status" value="1"/>
</dbReference>
<dbReference type="GeneID" id="68867190"/>
<dbReference type="NCBIfam" id="NF004943">
    <property type="entry name" value="PRK06292.2-1"/>
    <property type="match status" value="1"/>
</dbReference>
<dbReference type="InterPro" id="IPR001100">
    <property type="entry name" value="Pyr_nuc-diS_OxRdtase"/>
</dbReference>
<sequence length="464" mass="50787">MMHEANVITIGAGGASYPAAFLLAKAGYKVIMIDDKGVMSGNCLYEGCIPSKTMREIAQLIVRKKRFEEFGVLGEVKVDYKRIVSHKDKVQEMRYKQHEEELKETNGMVEIVKGIGEIVDPTTVLAKTENGNIEFKAKNGIIIGTGTVAVKPEIEGKEYCITSDDIYKLHPTVQDLPDSFVIIGGGYIALETASFFQAFGSKVTVLVRGHRFLRTMDEEFVSKLVSLLDPEIKVEYNSPVKRIEKVSNKFKVIYSGQGTEKEIEADLVLCATGRKPVPPKGIEKVGIPINEKGYIIVDNSMQTNVPNIYATGDVNGLKPLFHAAVRMSIAAARNILAGNKKVDYVYLDSIPTTVFSIPAGSIVGITKDDASKLGIPVLEASYQLNKDSRAQAFGELGGEIKLFFDKRNMKLIGGWIVGIDAGNVINTIALGIQMGITARELTDFAGQHPMVEEELGAMARQITF</sequence>
<reference evidence="7 8" key="1">
    <citation type="journal article" date="2022" name="Microbiol. Resour. Announc.">
        <title>Complete Genome Sequence of the Hyperthermophilic and Acidophilic Archaeon Saccharolobus caldissimus Strain HS-3T.</title>
        <authorList>
            <person name="Sakai H.D."/>
            <person name="Kurosawa N."/>
        </authorList>
    </citation>
    <scope>NUCLEOTIDE SEQUENCE [LARGE SCALE GENOMIC DNA]</scope>
    <source>
        <strain evidence="7 8">JCM32116</strain>
    </source>
</reference>
<dbReference type="InterPro" id="IPR004099">
    <property type="entry name" value="Pyr_nucl-diS_OxRdtase_dimer"/>
</dbReference>
<dbReference type="PANTHER" id="PTHR22912">
    <property type="entry name" value="DISULFIDE OXIDOREDUCTASE"/>
    <property type="match status" value="1"/>
</dbReference>
<name>A0AAQ4CUH1_9CREN</name>
<keyword evidence="8" id="KW-1185">Reference proteome</keyword>
<dbReference type="PANTHER" id="PTHR22912:SF151">
    <property type="entry name" value="DIHYDROLIPOYL DEHYDROGENASE, MITOCHONDRIAL"/>
    <property type="match status" value="1"/>
</dbReference>
<dbReference type="GO" id="GO:0004148">
    <property type="term" value="F:dihydrolipoyl dehydrogenase (NADH) activity"/>
    <property type="evidence" value="ECO:0007669"/>
    <property type="project" value="TreeGrafter"/>
</dbReference>
<organism evidence="7 8">
    <name type="scientific">Saccharolobus caldissimus</name>
    <dbReference type="NCBI Taxonomy" id="1702097"/>
    <lineage>
        <taxon>Archaea</taxon>
        <taxon>Thermoproteota</taxon>
        <taxon>Thermoprotei</taxon>
        <taxon>Sulfolobales</taxon>
        <taxon>Sulfolobaceae</taxon>
        <taxon>Saccharolobus</taxon>
    </lineage>
</organism>
<keyword evidence="3" id="KW-0274">FAD</keyword>
<evidence type="ECO:0000313" key="7">
    <source>
        <dbReference type="EMBL" id="BDB99452.1"/>
    </source>
</evidence>
<dbReference type="Pfam" id="PF02852">
    <property type="entry name" value="Pyr_redox_dim"/>
    <property type="match status" value="1"/>
</dbReference>
<comment type="similarity">
    <text evidence="1">Belongs to the class-I pyridine nucleotide-disulfide oxidoreductase family.</text>
</comment>
<dbReference type="PIRSF" id="PIRSF000350">
    <property type="entry name" value="Mercury_reductase_MerA"/>
    <property type="match status" value="1"/>
</dbReference>
<protein>
    <submittedName>
        <fullName evidence="7">Dihydrolipoyl dehydrogenase</fullName>
    </submittedName>
</protein>
<proteinExistence type="inferred from homology"/>
<evidence type="ECO:0000256" key="2">
    <source>
        <dbReference type="ARBA" id="ARBA00022630"/>
    </source>
</evidence>
<evidence type="ECO:0000256" key="3">
    <source>
        <dbReference type="ARBA" id="ARBA00022827"/>
    </source>
</evidence>
<dbReference type="RefSeq" id="WP_229569765.1">
    <property type="nucleotide sequence ID" value="NZ_AP025226.1"/>
</dbReference>
<dbReference type="PRINTS" id="PR00368">
    <property type="entry name" value="FADPNR"/>
</dbReference>
<dbReference type="EMBL" id="AP025226">
    <property type="protein sequence ID" value="BDB99452.1"/>
    <property type="molecule type" value="Genomic_DNA"/>
</dbReference>
<dbReference type="InterPro" id="IPR023753">
    <property type="entry name" value="FAD/NAD-binding_dom"/>
</dbReference>
<feature type="domain" description="Pyridine nucleotide-disulphide oxidoreductase dimerisation" evidence="5">
    <location>
        <begin position="350"/>
        <end position="457"/>
    </location>
</feature>
<dbReference type="PRINTS" id="PR00411">
    <property type="entry name" value="PNDRDTASEI"/>
</dbReference>
<dbReference type="InterPro" id="IPR050151">
    <property type="entry name" value="Class-I_Pyr_Nuc-Dis_Oxidored"/>
</dbReference>
<accession>A0AAQ4CUH1</accession>
<gene>
    <name evidence="7" type="ORF">SACC_24690</name>
</gene>
<dbReference type="Gene3D" id="3.50.50.60">
    <property type="entry name" value="FAD/NAD(P)-binding domain"/>
    <property type="match status" value="2"/>
</dbReference>
<dbReference type="Gene3D" id="3.30.390.30">
    <property type="match status" value="1"/>
</dbReference>
<dbReference type="InterPro" id="IPR036188">
    <property type="entry name" value="FAD/NAD-bd_sf"/>
</dbReference>
<evidence type="ECO:0000259" key="5">
    <source>
        <dbReference type="Pfam" id="PF02852"/>
    </source>
</evidence>
<evidence type="ECO:0000313" key="8">
    <source>
        <dbReference type="Proteomes" id="UP001319921"/>
    </source>
</evidence>
<dbReference type="KEGG" id="scas:SACC_24690"/>
<dbReference type="InterPro" id="IPR016156">
    <property type="entry name" value="FAD/NAD-linked_Rdtase_dimer_sf"/>
</dbReference>
<evidence type="ECO:0000256" key="4">
    <source>
        <dbReference type="ARBA" id="ARBA00023027"/>
    </source>
</evidence>
<feature type="domain" description="FAD/NAD(P)-binding" evidence="6">
    <location>
        <begin position="6"/>
        <end position="327"/>
    </location>
</feature>
<keyword evidence="2" id="KW-0285">Flavoprotein</keyword>
<evidence type="ECO:0000259" key="6">
    <source>
        <dbReference type="Pfam" id="PF07992"/>
    </source>
</evidence>
<dbReference type="AlphaFoldDB" id="A0AAQ4CUH1"/>
<evidence type="ECO:0000256" key="1">
    <source>
        <dbReference type="ARBA" id="ARBA00007532"/>
    </source>
</evidence>
<dbReference type="SUPFAM" id="SSF51905">
    <property type="entry name" value="FAD/NAD(P)-binding domain"/>
    <property type="match status" value="1"/>
</dbReference>
<dbReference type="GO" id="GO:0006103">
    <property type="term" value="P:2-oxoglutarate metabolic process"/>
    <property type="evidence" value="ECO:0007669"/>
    <property type="project" value="TreeGrafter"/>
</dbReference>